<dbReference type="Proteomes" id="UP000603369">
    <property type="component" value="Unassembled WGS sequence"/>
</dbReference>
<dbReference type="RefSeq" id="WP_200435975.1">
    <property type="nucleotide sequence ID" value="NZ_JAEHFL010000011.1"/>
</dbReference>
<name>A0A8I1HR99_9CORY</name>
<comment type="caution">
    <text evidence="2">The sequence shown here is derived from an EMBL/GenBank/DDBJ whole genome shotgun (WGS) entry which is preliminary data.</text>
</comment>
<protein>
    <submittedName>
        <fullName evidence="2">Uncharacterized protein</fullName>
    </submittedName>
</protein>
<keyword evidence="3" id="KW-1185">Reference proteome</keyword>
<accession>A0A8I1HR99</accession>
<evidence type="ECO:0000313" key="3">
    <source>
        <dbReference type="Proteomes" id="UP000603369"/>
    </source>
</evidence>
<dbReference type="EMBL" id="JAEHFL010000011">
    <property type="protein sequence ID" value="MBK3428426.1"/>
    <property type="molecule type" value="Genomic_DNA"/>
</dbReference>
<feature type="non-terminal residue" evidence="2">
    <location>
        <position position="163"/>
    </location>
</feature>
<evidence type="ECO:0000313" key="2">
    <source>
        <dbReference type="EMBL" id="MBK3428426.1"/>
    </source>
</evidence>
<feature type="compositionally biased region" description="Polar residues" evidence="1">
    <location>
        <begin position="1"/>
        <end position="16"/>
    </location>
</feature>
<organism evidence="2 3">
    <name type="scientific">Corynebacterium tuberculostearicum</name>
    <dbReference type="NCBI Taxonomy" id="38304"/>
    <lineage>
        <taxon>Bacteria</taxon>
        <taxon>Bacillati</taxon>
        <taxon>Actinomycetota</taxon>
        <taxon>Actinomycetes</taxon>
        <taxon>Mycobacteriales</taxon>
        <taxon>Corynebacteriaceae</taxon>
        <taxon>Corynebacterium</taxon>
    </lineage>
</organism>
<sequence>MANLSQPAANASTSAPTEDFGVIPGTVESYDSTAEEILTEAAASKNLDTSVDSELSFFGNKGPYTIVSQWTDKNGKLVYLREKARAKNQNKHGLSIRASQASTKYAPKIKRSGDRYEYRLPMDHISCSGWGPFKKCRKVETTDILTVVGFNKIRDGKPYGVVT</sequence>
<evidence type="ECO:0000256" key="1">
    <source>
        <dbReference type="SAM" id="MobiDB-lite"/>
    </source>
</evidence>
<dbReference type="AlphaFoldDB" id="A0A8I1HR99"/>
<proteinExistence type="predicted"/>
<feature type="region of interest" description="Disordered" evidence="1">
    <location>
        <begin position="1"/>
        <end position="24"/>
    </location>
</feature>
<gene>
    <name evidence="2" type="ORF">JDP02_07875</name>
</gene>
<reference evidence="2 3" key="1">
    <citation type="submission" date="2020-12" db="EMBL/GenBank/DDBJ databases">
        <title>Draft genome sequence of the commensal strain Corynebacterium tuberculostearicum MFP09/CIP 102622 isolated from human skin.</title>
        <authorList>
            <person name="Boukerb A.M."/>
            <person name="Janvier X."/>
            <person name="Feuilloley M.G.J."/>
            <person name="Groboillot A."/>
        </authorList>
    </citation>
    <scope>NUCLEOTIDE SEQUENCE [LARGE SCALE GENOMIC DNA]</scope>
    <source>
        <strain evidence="2 3">CIP 102622</strain>
    </source>
</reference>